<evidence type="ECO:0000313" key="2">
    <source>
        <dbReference type="Proteomes" id="UP000046395"/>
    </source>
</evidence>
<protein>
    <submittedName>
        <fullName evidence="3">Thioredoxin domain-containing protein</fullName>
    </submittedName>
</protein>
<accession>A0A5S6QD16</accession>
<dbReference type="GO" id="GO:0005793">
    <property type="term" value="C:endoplasmic reticulum-Golgi intermediate compartment"/>
    <property type="evidence" value="ECO:0007669"/>
    <property type="project" value="TreeGrafter"/>
</dbReference>
<sequence length="563" mass="62899">MQGLCARYLAANAVGTTWKNPNRPDRRRLLVEVDCRSTGFAFVQLASAKRSTRDAQCRTCPAIFAGEPAHAYRKENDATVYQPVNAVETDKIEASEIADAKCAVEMATTLVSSAGSCKRVLEALVRQRELRLLSKGVTPSACAQADSGTVRWLSFLFRFGSTAYWFGLHFASILLLSISVGGKVIELTSANFDQIVGPADVALVNFHAEWCRYSKMLEPVFREASNVFPEANIVFGSVDCDRETALATKFHISKYPTLKLFRNGEMAKREYRGSRSVDAFTTFIKSQLVETIRHSKTEEELNNALNAKMFNVILYAPANTEPLWTNYRNIASLLRDECAFHTFIRPQNELKVVFIGGTDSSNEGIVYPDNLINNVALKHWIHEKCIPLVREITFQNAEELTEEGKPFLILFYARNKKDIVKTYIGEVARQLQDLKSSVNFLYADGHTFAHPLHHLGKTEADLPLLAIDSFRHMYLFPSIADLTVPGKLRQFILDLQSGKLHRDFHNVPSTVETTSPPASASQTAEAVQSVPLTPAADSVFVKLKPANTRYTFAELGNFVSNQR</sequence>
<dbReference type="GO" id="GO:0005789">
    <property type="term" value="C:endoplasmic reticulum membrane"/>
    <property type="evidence" value="ECO:0007669"/>
    <property type="project" value="TreeGrafter"/>
</dbReference>
<dbReference type="InterPro" id="IPR052643">
    <property type="entry name" value="ERP44"/>
</dbReference>
<dbReference type="AlphaFoldDB" id="A0A5S6QD16"/>
<dbReference type="PANTHER" id="PTHR46295:SF1">
    <property type="entry name" value="ENDOPLASMIC RETICULUM RESIDENT PROTEIN 44"/>
    <property type="match status" value="1"/>
</dbReference>
<dbReference type="PANTHER" id="PTHR46295">
    <property type="entry name" value="ENDOPLASMIC RETICULUM RESIDENT PROTEIN 44"/>
    <property type="match status" value="1"/>
</dbReference>
<dbReference type="GO" id="GO:0003756">
    <property type="term" value="F:protein disulfide isomerase activity"/>
    <property type="evidence" value="ECO:0007669"/>
    <property type="project" value="TreeGrafter"/>
</dbReference>
<evidence type="ECO:0000259" key="1">
    <source>
        <dbReference type="PROSITE" id="PS51352"/>
    </source>
</evidence>
<dbReference type="Proteomes" id="UP000046395">
    <property type="component" value="Unassembled WGS sequence"/>
</dbReference>
<keyword evidence="2" id="KW-1185">Reference proteome</keyword>
<dbReference type="SUPFAM" id="SSF52833">
    <property type="entry name" value="Thioredoxin-like"/>
    <property type="match status" value="2"/>
</dbReference>
<dbReference type="InterPro" id="IPR013766">
    <property type="entry name" value="Thioredoxin_domain"/>
</dbReference>
<feature type="domain" description="Thioredoxin" evidence="1">
    <location>
        <begin position="164"/>
        <end position="289"/>
    </location>
</feature>
<dbReference type="Gene3D" id="3.40.30.10">
    <property type="entry name" value="Glutaredoxin"/>
    <property type="match status" value="3"/>
</dbReference>
<dbReference type="InterPro" id="IPR036249">
    <property type="entry name" value="Thioredoxin-like_sf"/>
</dbReference>
<dbReference type="Pfam" id="PF00085">
    <property type="entry name" value="Thioredoxin"/>
    <property type="match status" value="1"/>
</dbReference>
<proteinExistence type="predicted"/>
<dbReference type="STRING" id="70415.A0A5S6QD16"/>
<organism evidence="2 3">
    <name type="scientific">Trichuris muris</name>
    <name type="common">Mouse whipworm</name>
    <dbReference type="NCBI Taxonomy" id="70415"/>
    <lineage>
        <taxon>Eukaryota</taxon>
        <taxon>Metazoa</taxon>
        <taxon>Ecdysozoa</taxon>
        <taxon>Nematoda</taxon>
        <taxon>Enoplea</taxon>
        <taxon>Dorylaimia</taxon>
        <taxon>Trichinellida</taxon>
        <taxon>Trichuridae</taxon>
        <taxon>Trichuris</taxon>
    </lineage>
</organism>
<evidence type="ECO:0000313" key="3">
    <source>
        <dbReference type="WBParaSite" id="TMUE_1000005256.1"/>
    </source>
</evidence>
<reference evidence="3" key="1">
    <citation type="submission" date="2019-12" db="UniProtKB">
        <authorList>
            <consortium name="WormBaseParasite"/>
        </authorList>
    </citation>
    <scope>IDENTIFICATION</scope>
</reference>
<name>A0A5S6QD16_TRIMR</name>
<dbReference type="Pfam" id="PF13848">
    <property type="entry name" value="Thioredoxin_6"/>
    <property type="match status" value="1"/>
</dbReference>
<dbReference type="PROSITE" id="PS51352">
    <property type="entry name" value="THIOREDOXIN_2"/>
    <property type="match status" value="1"/>
</dbReference>
<dbReference type="GO" id="GO:0006457">
    <property type="term" value="P:protein folding"/>
    <property type="evidence" value="ECO:0007669"/>
    <property type="project" value="TreeGrafter"/>
</dbReference>
<dbReference type="WBParaSite" id="TMUE_1000005256.1">
    <property type="protein sequence ID" value="TMUE_1000005256.1"/>
    <property type="gene ID" value="WBGene00287869"/>
</dbReference>